<evidence type="ECO:0000256" key="2">
    <source>
        <dbReference type="ARBA" id="ARBA00022475"/>
    </source>
</evidence>
<evidence type="ECO:0000259" key="10">
    <source>
        <dbReference type="PROSITE" id="PS51779"/>
    </source>
</evidence>
<comment type="caution">
    <text evidence="11">The sequence shown here is derived from an EMBL/GenBank/DDBJ whole genome shotgun (WGS) entry which is preliminary data.</text>
</comment>
<protein>
    <submittedName>
        <fullName evidence="11">FtsQ-type POTRA domain-containing protein</fullName>
    </submittedName>
</protein>
<feature type="domain" description="POTRA" evidence="10">
    <location>
        <begin position="129"/>
        <end position="197"/>
    </location>
</feature>
<evidence type="ECO:0000256" key="1">
    <source>
        <dbReference type="ARBA" id="ARBA00004370"/>
    </source>
</evidence>
<keyword evidence="4 9" id="KW-0812">Transmembrane</keyword>
<evidence type="ECO:0000256" key="3">
    <source>
        <dbReference type="ARBA" id="ARBA00022618"/>
    </source>
</evidence>
<keyword evidence="12" id="KW-1185">Reference proteome</keyword>
<comment type="subcellular location">
    <subcellularLocation>
        <location evidence="1">Membrane</location>
    </subcellularLocation>
</comment>
<evidence type="ECO:0000256" key="4">
    <source>
        <dbReference type="ARBA" id="ARBA00022692"/>
    </source>
</evidence>
<dbReference type="EMBL" id="JAFLHG010000002">
    <property type="protein sequence ID" value="MBT8797061.1"/>
    <property type="molecule type" value="Genomic_DNA"/>
</dbReference>
<evidence type="ECO:0000256" key="8">
    <source>
        <dbReference type="SAM" id="MobiDB-lite"/>
    </source>
</evidence>
<proteinExistence type="predicted"/>
<evidence type="ECO:0000313" key="12">
    <source>
        <dbReference type="Proteomes" id="UP000740605"/>
    </source>
</evidence>
<dbReference type="Pfam" id="PF08478">
    <property type="entry name" value="POTRA_1"/>
    <property type="match status" value="1"/>
</dbReference>
<evidence type="ECO:0000256" key="9">
    <source>
        <dbReference type="SAM" id="Phobius"/>
    </source>
</evidence>
<reference evidence="11 12" key="1">
    <citation type="submission" date="2021-03" db="EMBL/GenBank/DDBJ databases">
        <title>Microbacterium pauli sp. nov., isolated from microfiltered milk.</title>
        <authorList>
            <person name="Bellassi P."/>
            <person name="Fontana A."/>
            <person name="Callegari M.L."/>
            <person name="Lorenzo M."/>
            <person name="Cappa F."/>
        </authorList>
    </citation>
    <scope>NUCLEOTIDE SEQUENCE [LARGE SCALE GENOMIC DNA]</scope>
    <source>
        <strain evidence="11 12">DSM 18909</strain>
    </source>
</reference>
<keyword evidence="3" id="KW-0132">Cell division</keyword>
<keyword evidence="7" id="KW-0131">Cell cycle</keyword>
<feature type="transmembrane region" description="Helical" evidence="9">
    <location>
        <begin position="104"/>
        <end position="125"/>
    </location>
</feature>
<dbReference type="InterPro" id="IPR050487">
    <property type="entry name" value="FtsQ_DivIB"/>
</dbReference>
<dbReference type="InterPro" id="IPR013685">
    <property type="entry name" value="POTRA_FtsQ_type"/>
</dbReference>
<dbReference type="RefSeq" id="WP_215486306.1">
    <property type="nucleotide sequence ID" value="NZ_BAAAPJ010000001.1"/>
</dbReference>
<dbReference type="PANTHER" id="PTHR37820:SF1">
    <property type="entry name" value="CELL DIVISION PROTEIN FTSQ"/>
    <property type="match status" value="1"/>
</dbReference>
<evidence type="ECO:0000313" key="11">
    <source>
        <dbReference type="EMBL" id="MBT8797061.1"/>
    </source>
</evidence>
<keyword evidence="5 9" id="KW-1133">Transmembrane helix</keyword>
<dbReference type="Proteomes" id="UP000740605">
    <property type="component" value="Unassembled WGS sequence"/>
</dbReference>
<accession>A0ABS5XSX1</accession>
<dbReference type="Gene3D" id="3.10.20.310">
    <property type="entry name" value="membrane protein fhac"/>
    <property type="match status" value="1"/>
</dbReference>
<evidence type="ECO:0000256" key="6">
    <source>
        <dbReference type="ARBA" id="ARBA00023136"/>
    </source>
</evidence>
<keyword evidence="6 9" id="KW-0472">Membrane</keyword>
<organism evidence="11 12">
    <name type="scientific">Microbacterium flavum</name>
    <dbReference type="NCBI Taxonomy" id="415216"/>
    <lineage>
        <taxon>Bacteria</taxon>
        <taxon>Bacillati</taxon>
        <taxon>Actinomycetota</taxon>
        <taxon>Actinomycetes</taxon>
        <taxon>Micrococcales</taxon>
        <taxon>Microbacteriaceae</taxon>
        <taxon>Microbacterium</taxon>
    </lineage>
</organism>
<feature type="compositionally biased region" description="Basic and acidic residues" evidence="8">
    <location>
        <begin position="43"/>
        <end position="54"/>
    </location>
</feature>
<feature type="compositionally biased region" description="Low complexity" evidence="8">
    <location>
        <begin position="10"/>
        <end position="19"/>
    </location>
</feature>
<evidence type="ECO:0000256" key="5">
    <source>
        <dbReference type="ARBA" id="ARBA00022989"/>
    </source>
</evidence>
<name>A0ABS5XSX1_9MICO</name>
<dbReference type="PROSITE" id="PS51779">
    <property type="entry name" value="POTRA"/>
    <property type="match status" value="1"/>
</dbReference>
<sequence length="324" mass="33525">MRRPSPLPQAPATQGTAPPEVEPPVAEPIRFPNPVAPAAAPEEEARALDERAGDAGESEDAAVITAAESDAIGVRDVWAAARARRKALRAEVRRFTARQRRRRAIWITVLAALAVLVLGTLGAAYSPLFAVEKVTVIGTQTLDPATVEQALADQIGTPLPRVDSSAVKAALVQFPLVESYTLEARPPHELVVRIVERTPIGSIESAAGYTLVDAAGVALSTTAEPPAGHPTITVASGVGSSAFAAVGTVFRALPVDIRAQVTAMSATTANDVTLTLGGTGTTVVWGNADRSGEKARVLAGIMTAQPPSAVSSYDVSSPDAVVVR</sequence>
<dbReference type="PANTHER" id="PTHR37820">
    <property type="entry name" value="CELL DIVISION PROTEIN DIVIB"/>
    <property type="match status" value="1"/>
</dbReference>
<keyword evidence="2" id="KW-1003">Cell membrane</keyword>
<dbReference type="InterPro" id="IPR034746">
    <property type="entry name" value="POTRA"/>
</dbReference>
<feature type="region of interest" description="Disordered" evidence="8">
    <location>
        <begin position="1"/>
        <end position="57"/>
    </location>
</feature>
<gene>
    <name evidence="11" type="ORF">J0P97_03095</name>
</gene>
<evidence type="ECO:0000256" key="7">
    <source>
        <dbReference type="ARBA" id="ARBA00023306"/>
    </source>
</evidence>